<feature type="transmembrane region" description="Helical" evidence="9">
    <location>
        <begin position="139"/>
        <end position="160"/>
    </location>
</feature>
<dbReference type="InterPro" id="IPR013525">
    <property type="entry name" value="ABC2_TM"/>
</dbReference>
<dbReference type="PIRSF" id="PIRSF006648">
    <property type="entry name" value="DrrB"/>
    <property type="match status" value="1"/>
</dbReference>
<feature type="transmembrane region" description="Helical" evidence="9">
    <location>
        <begin position="29"/>
        <end position="51"/>
    </location>
</feature>
<feature type="transmembrane region" description="Helical" evidence="9">
    <location>
        <begin position="172"/>
        <end position="189"/>
    </location>
</feature>
<evidence type="ECO:0000256" key="3">
    <source>
        <dbReference type="ARBA" id="ARBA00022448"/>
    </source>
</evidence>
<feature type="transmembrane region" description="Helical" evidence="9">
    <location>
        <begin position="230"/>
        <end position="249"/>
    </location>
</feature>
<reference evidence="12" key="1">
    <citation type="submission" date="2017-04" db="EMBL/GenBank/DDBJ databases">
        <title>Function of individual gut microbiota members based on whole genome sequencing of pure cultures obtained from chicken caecum.</title>
        <authorList>
            <person name="Medvecky M."/>
            <person name="Cejkova D."/>
            <person name="Polansky O."/>
            <person name="Karasova D."/>
            <person name="Kubasova T."/>
            <person name="Cizek A."/>
            <person name="Rychlik I."/>
        </authorList>
    </citation>
    <scope>NUCLEOTIDE SEQUENCE [LARGE SCALE GENOMIC DNA]</scope>
    <source>
        <strain evidence="12">An178</strain>
    </source>
</reference>
<evidence type="ECO:0000256" key="6">
    <source>
        <dbReference type="ARBA" id="ARBA00022692"/>
    </source>
</evidence>
<dbReference type="InterPro" id="IPR047817">
    <property type="entry name" value="ABC2_TM_bact-type"/>
</dbReference>
<dbReference type="EMBL" id="NFKM01000015">
    <property type="protein sequence ID" value="OUP58955.1"/>
    <property type="molecule type" value="Genomic_DNA"/>
</dbReference>
<keyword evidence="8 9" id="KW-0472">Membrane</keyword>
<evidence type="ECO:0000256" key="1">
    <source>
        <dbReference type="ARBA" id="ARBA00004429"/>
    </source>
</evidence>
<accession>A0A1Y4LQL4</accession>
<dbReference type="GO" id="GO:0140359">
    <property type="term" value="F:ABC-type transporter activity"/>
    <property type="evidence" value="ECO:0007669"/>
    <property type="project" value="InterPro"/>
</dbReference>
<keyword evidence="4 9" id="KW-1003">Cell membrane</keyword>
<feature type="transmembrane region" description="Helical" evidence="9">
    <location>
        <begin position="104"/>
        <end position="133"/>
    </location>
</feature>
<feature type="transmembrane region" description="Helical" evidence="9">
    <location>
        <begin position="63"/>
        <end position="83"/>
    </location>
</feature>
<keyword evidence="7 9" id="KW-1133">Transmembrane helix</keyword>
<dbReference type="GO" id="GO:0015920">
    <property type="term" value="P:lipopolysaccharide transport"/>
    <property type="evidence" value="ECO:0007669"/>
    <property type="project" value="TreeGrafter"/>
</dbReference>
<gene>
    <name evidence="11" type="ORF">B5F14_07665</name>
</gene>
<dbReference type="PANTHER" id="PTHR30413">
    <property type="entry name" value="INNER MEMBRANE TRANSPORT PERMEASE"/>
    <property type="match status" value="1"/>
</dbReference>
<dbReference type="PROSITE" id="PS51012">
    <property type="entry name" value="ABC_TM2"/>
    <property type="match status" value="1"/>
</dbReference>
<dbReference type="AlphaFoldDB" id="A0A1Y4LQL4"/>
<protein>
    <recommendedName>
        <fullName evidence="9">Transport permease protein</fullName>
    </recommendedName>
</protein>
<evidence type="ECO:0000256" key="2">
    <source>
        <dbReference type="ARBA" id="ARBA00007783"/>
    </source>
</evidence>
<evidence type="ECO:0000313" key="12">
    <source>
        <dbReference type="Proteomes" id="UP000195447"/>
    </source>
</evidence>
<keyword evidence="6 9" id="KW-0812">Transmembrane</keyword>
<keyword evidence="3 9" id="KW-0813">Transport</keyword>
<dbReference type="GO" id="GO:0043190">
    <property type="term" value="C:ATP-binding cassette (ABC) transporter complex"/>
    <property type="evidence" value="ECO:0007669"/>
    <property type="project" value="InterPro"/>
</dbReference>
<dbReference type="Proteomes" id="UP000195447">
    <property type="component" value="Unassembled WGS sequence"/>
</dbReference>
<comment type="subcellular location">
    <subcellularLocation>
        <location evidence="1">Cell inner membrane</location>
        <topology evidence="1">Multi-pass membrane protein</topology>
    </subcellularLocation>
    <subcellularLocation>
        <location evidence="9">Cell membrane</location>
        <topology evidence="9">Multi-pass membrane protein</topology>
    </subcellularLocation>
</comment>
<evidence type="ECO:0000256" key="5">
    <source>
        <dbReference type="ARBA" id="ARBA00022519"/>
    </source>
</evidence>
<keyword evidence="12" id="KW-1185">Reference proteome</keyword>
<name>A0A1Y4LQL4_9FIRM</name>
<evidence type="ECO:0000256" key="7">
    <source>
        <dbReference type="ARBA" id="ARBA00022989"/>
    </source>
</evidence>
<feature type="domain" description="ABC transmembrane type-2" evidence="10">
    <location>
        <begin position="31"/>
        <end position="252"/>
    </location>
</feature>
<proteinExistence type="inferred from homology"/>
<evidence type="ECO:0000259" key="10">
    <source>
        <dbReference type="PROSITE" id="PS51012"/>
    </source>
</evidence>
<comment type="similarity">
    <text evidence="2 9">Belongs to the ABC-2 integral membrane protein family.</text>
</comment>
<dbReference type="RefSeq" id="WP_087158886.1">
    <property type="nucleotide sequence ID" value="NZ_NFKM01000015.1"/>
</dbReference>
<sequence length="260" mass="29409">MHIFKDIYDYRELLKTNVKKDIRGKYKGSFLGVLWSFINPLLQVVVYWIVFPYLMRGTGGSDYLIYLITGLIPWTFFLTTVSGGTTAIKANAGIIKKVYFPREILIISQVLSGLVNFFISCIIILAFCLVFGFGISIHLLMLPVIAFVQSLLILGIVFILSAVNVYVQDMEYIVTFILNMLFYGTPVLYELSMFGDAGILYKLISLNPLTTIINSYRDIFMNHVLPDMSSLGLVFLLAIVVLLVGYKIFKVLEKGFAEEL</sequence>
<dbReference type="Pfam" id="PF01061">
    <property type="entry name" value="ABC2_membrane"/>
    <property type="match status" value="1"/>
</dbReference>
<evidence type="ECO:0000256" key="8">
    <source>
        <dbReference type="ARBA" id="ARBA00023136"/>
    </source>
</evidence>
<keyword evidence="5" id="KW-0997">Cell inner membrane</keyword>
<dbReference type="PANTHER" id="PTHR30413:SF8">
    <property type="entry name" value="TRANSPORT PERMEASE PROTEIN"/>
    <property type="match status" value="1"/>
</dbReference>
<organism evidence="11 12">
    <name type="scientific">Faecalitalea cylindroides</name>
    <dbReference type="NCBI Taxonomy" id="39483"/>
    <lineage>
        <taxon>Bacteria</taxon>
        <taxon>Bacillati</taxon>
        <taxon>Bacillota</taxon>
        <taxon>Erysipelotrichia</taxon>
        <taxon>Erysipelotrichales</taxon>
        <taxon>Erysipelotrichaceae</taxon>
        <taxon>Faecalitalea</taxon>
    </lineage>
</organism>
<evidence type="ECO:0000313" key="11">
    <source>
        <dbReference type="EMBL" id="OUP58955.1"/>
    </source>
</evidence>
<dbReference type="InterPro" id="IPR000412">
    <property type="entry name" value="ABC_2_transport"/>
</dbReference>
<evidence type="ECO:0000256" key="9">
    <source>
        <dbReference type="RuleBase" id="RU361157"/>
    </source>
</evidence>
<evidence type="ECO:0000256" key="4">
    <source>
        <dbReference type="ARBA" id="ARBA00022475"/>
    </source>
</evidence>
<comment type="caution">
    <text evidence="11">The sequence shown here is derived from an EMBL/GenBank/DDBJ whole genome shotgun (WGS) entry which is preliminary data.</text>
</comment>